<evidence type="ECO:0000256" key="23">
    <source>
        <dbReference type="PIRNR" id="PIRNR001563"/>
    </source>
</evidence>
<dbReference type="Gene3D" id="3.90.190.20">
    <property type="entry name" value="Mur ligase, C-terminal domain"/>
    <property type="match status" value="1"/>
</dbReference>
<comment type="cofactor">
    <cofactor evidence="1">
        <name>Mg(2+)</name>
        <dbReference type="ChEBI" id="CHEBI:18420"/>
    </cofactor>
</comment>
<dbReference type="NCBIfam" id="TIGR01499">
    <property type="entry name" value="folC"/>
    <property type="match status" value="1"/>
</dbReference>
<comment type="catalytic activity">
    <reaction evidence="22">
        <text>7,8-dihydropteroate + L-glutamate + ATP = 7,8-dihydrofolate + ADP + phosphate + H(+)</text>
        <dbReference type="Rhea" id="RHEA:23584"/>
        <dbReference type="ChEBI" id="CHEBI:15378"/>
        <dbReference type="ChEBI" id="CHEBI:17839"/>
        <dbReference type="ChEBI" id="CHEBI:29985"/>
        <dbReference type="ChEBI" id="CHEBI:30616"/>
        <dbReference type="ChEBI" id="CHEBI:43474"/>
        <dbReference type="ChEBI" id="CHEBI:57451"/>
        <dbReference type="ChEBI" id="CHEBI:456216"/>
        <dbReference type="EC" id="6.3.2.12"/>
    </reaction>
</comment>
<evidence type="ECO:0000256" key="20">
    <source>
        <dbReference type="ARBA" id="ARBA00047808"/>
    </source>
</evidence>
<comment type="subunit">
    <text evidence="6">Monomer.</text>
</comment>
<name>A0A1T1HGJ0_OCELI</name>
<dbReference type="FunFam" id="3.40.1190.10:FF:000004">
    <property type="entry name" value="Dihydrofolate synthase/folylpolyglutamate synthase"/>
    <property type="match status" value="1"/>
</dbReference>
<evidence type="ECO:0000256" key="22">
    <source>
        <dbReference type="ARBA" id="ARBA00049161"/>
    </source>
</evidence>
<evidence type="ECO:0000256" key="9">
    <source>
        <dbReference type="ARBA" id="ARBA00019357"/>
    </source>
</evidence>
<evidence type="ECO:0000256" key="11">
    <source>
        <dbReference type="ARBA" id="ARBA00022723"/>
    </source>
</evidence>
<organism evidence="26 27">
    <name type="scientific">Oceanospirillum linum</name>
    <dbReference type="NCBI Taxonomy" id="966"/>
    <lineage>
        <taxon>Bacteria</taxon>
        <taxon>Pseudomonadati</taxon>
        <taxon>Pseudomonadota</taxon>
        <taxon>Gammaproteobacteria</taxon>
        <taxon>Oceanospirillales</taxon>
        <taxon>Oceanospirillaceae</taxon>
        <taxon>Oceanospirillum</taxon>
    </lineage>
</organism>
<comment type="function">
    <text evidence="2">Functions in two distinct reactions of the de novo folate biosynthetic pathway. Catalyzes the addition of a glutamate residue to dihydropteroate (7,8-dihydropteroate or H2Pte) to form dihydrofolate (7,8-dihydrofolate monoglutamate or H2Pte-Glu). Also catalyzes successive additions of L-glutamate to tetrahydrofolate or 10-formyltetrahydrofolate or 5,10-methylenetetrahydrofolate, leading to folylpolyglutamate derivatives.</text>
</comment>
<comment type="caution">
    <text evidence="26">The sequence shown here is derived from an EMBL/GenBank/DDBJ whole genome shotgun (WGS) entry which is preliminary data.</text>
</comment>
<comment type="catalytic activity">
    <reaction evidence="21">
        <text>(6R)-5,10-methylenetetrahydrofolyl-(gamma-L-Glu)(n) + L-glutamate + ATP = (6R)-5,10-methylenetetrahydrofolyl-(gamma-L-Glu)(n+1) + ADP + phosphate + H(+)</text>
        <dbReference type="Rhea" id="RHEA:51912"/>
        <dbReference type="Rhea" id="RHEA-COMP:13257"/>
        <dbReference type="Rhea" id="RHEA-COMP:13258"/>
        <dbReference type="ChEBI" id="CHEBI:15378"/>
        <dbReference type="ChEBI" id="CHEBI:29985"/>
        <dbReference type="ChEBI" id="CHEBI:30616"/>
        <dbReference type="ChEBI" id="CHEBI:43474"/>
        <dbReference type="ChEBI" id="CHEBI:136572"/>
        <dbReference type="ChEBI" id="CHEBI:456216"/>
        <dbReference type="EC" id="6.3.2.17"/>
    </reaction>
</comment>
<comment type="catalytic activity">
    <reaction evidence="20">
        <text>10-formyltetrahydrofolyl-(gamma-L-Glu)(n) + L-glutamate + ATP = 10-formyltetrahydrofolyl-(gamma-L-Glu)(n+1) + ADP + phosphate + H(+)</text>
        <dbReference type="Rhea" id="RHEA:51904"/>
        <dbReference type="Rhea" id="RHEA-COMP:13088"/>
        <dbReference type="Rhea" id="RHEA-COMP:14300"/>
        <dbReference type="ChEBI" id="CHEBI:15378"/>
        <dbReference type="ChEBI" id="CHEBI:29985"/>
        <dbReference type="ChEBI" id="CHEBI:30616"/>
        <dbReference type="ChEBI" id="CHEBI:43474"/>
        <dbReference type="ChEBI" id="CHEBI:134413"/>
        <dbReference type="ChEBI" id="CHEBI:456216"/>
        <dbReference type="EC" id="6.3.2.17"/>
    </reaction>
</comment>
<accession>A0A1T1HGJ0</accession>
<dbReference type="InterPro" id="IPR018109">
    <property type="entry name" value="Folylpolyglutamate_synth_CS"/>
</dbReference>
<evidence type="ECO:0000256" key="10">
    <source>
        <dbReference type="ARBA" id="ARBA00022598"/>
    </source>
</evidence>
<evidence type="ECO:0000256" key="8">
    <source>
        <dbReference type="ARBA" id="ARBA00013025"/>
    </source>
</evidence>
<evidence type="ECO:0000256" key="12">
    <source>
        <dbReference type="ARBA" id="ARBA00022741"/>
    </source>
</evidence>
<evidence type="ECO:0000256" key="2">
    <source>
        <dbReference type="ARBA" id="ARBA00002714"/>
    </source>
</evidence>
<dbReference type="Gene3D" id="3.40.1190.10">
    <property type="entry name" value="Mur-like, catalytic domain"/>
    <property type="match status" value="1"/>
</dbReference>
<dbReference type="GO" id="GO:0004326">
    <property type="term" value="F:tetrahydrofolylpolyglutamate synthase activity"/>
    <property type="evidence" value="ECO:0007669"/>
    <property type="project" value="UniProtKB-EC"/>
</dbReference>
<dbReference type="GO" id="GO:0005737">
    <property type="term" value="C:cytoplasm"/>
    <property type="evidence" value="ECO:0007669"/>
    <property type="project" value="TreeGrafter"/>
</dbReference>
<dbReference type="InterPro" id="IPR013221">
    <property type="entry name" value="Mur_ligase_cen"/>
</dbReference>
<keyword evidence="15" id="KW-0289">Folate biosynthesis</keyword>
<comment type="similarity">
    <text evidence="5 23">Belongs to the folylpolyglutamate synthase family.</text>
</comment>
<keyword evidence="10 23" id="KW-0436">Ligase</keyword>
<keyword evidence="11" id="KW-0479">Metal-binding</keyword>
<feature type="domain" description="Mur ligase C-terminal" evidence="24">
    <location>
        <begin position="298"/>
        <end position="414"/>
    </location>
</feature>
<dbReference type="SUPFAM" id="SSF53244">
    <property type="entry name" value="MurD-like peptide ligases, peptide-binding domain"/>
    <property type="match status" value="1"/>
</dbReference>
<comment type="catalytic activity">
    <reaction evidence="19">
        <text>(6S)-5,6,7,8-tetrahydrofolyl-(gamma-L-Glu)(n) + L-glutamate + ATP = (6S)-5,6,7,8-tetrahydrofolyl-(gamma-L-Glu)(n+1) + ADP + phosphate + H(+)</text>
        <dbReference type="Rhea" id="RHEA:10580"/>
        <dbReference type="Rhea" id="RHEA-COMP:14738"/>
        <dbReference type="Rhea" id="RHEA-COMP:14740"/>
        <dbReference type="ChEBI" id="CHEBI:15378"/>
        <dbReference type="ChEBI" id="CHEBI:29985"/>
        <dbReference type="ChEBI" id="CHEBI:30616"/>
        <dbReference type="ChEBI" id="CHEBI:43474"/>
        <dbReference type="ChEBI" id="CHEBI:141005"/>
        <dbReference type="ChEBI" id="CHEBI:456216"/>
        <dbReference type="EC" id="6.3.2.17"/>
    </reaction>
</comment>
<evidence type="ECO:0000256" key="13">
    <source>
        <dbReference type="ARBA" id="ARBA00022840"/>
    </source>
</evidence>
<dbReference type="GO" id="GO:0046872">
    <property type="term" value="F:metal ion binding"/>
    <property type="evidence" value="ECO:0007669"/>
    <property type="project" value="UniProtKB-KW"/>
</dbReference>
<dbReference type="UniPathway" id="UPA00077">
    <property type="reaction ID" value="UER00157"/>
</dbReference>
<evidence type="ECO:0000256" key="18">
    <source>
        <dbReference type="ARBA" id="ARBA00032510"/>
    </source>
</evidence>
<keyword evidence="27" id="KW-1185">Reference proteome</keyword>
<dbReference type="Proteomes" id="UP000190064">
    <property type="component" value="Unassembled WGS sequence"/>
</dbReference>
<dbReference type="InterPro" id="IPR036615">
    <property type="entry name" value="Mur_ligase_C_dom_sf"/>
</dbReference>
<dbReference type="AlphaFoldDB" id="A0A1T1HGJ0"/>
<keyword evidence="12 23" id="KW-0547">Nucleotide-binding</keyword>
<evidence type="ECO:0000259" key="24">
    <source>
        <dbReference type="Pfam" id="PF02875"/>
    </source>
</evidence>
<gene>
    <name evidence="26" type="ORF">BTA35_0201905</name>
</gene>
<evidence type="ECO:0000256" key="7">
    <source>
        <dbReference type="ARBA" id="ARBA00013023"/>
    </source>
</evidence>
<dbReference type="GO" id="GO:0046656">
    <property type="term" value="P:folic acid biosynthetic process"/>
    <property type="evidence" value="ECO:0007669"/>
    <property type="project" value="UniProtKB-KW"/>
</dbReference>
<evidence type="ECO:0000256" key="17">
    <source>
        <dbReference type="ARBA" id="ARBA00030592"/>
    </source>
</evidence>
<keyword evidence="14" id="KW-0460">Magnesium</keyword>
<evidence type="ECO:0000313" key="26">
    <source>
        <dbReference type="EMBL" id="OOV88916.1"/>
    </source>
</evidence>
<evidence type="ECO:0000256" key="1">
    <source>
        <dbReference type="ARBA" id="ARBA00001946"/>
    </source>
</evidence>
<sequence length="429" mass="46656">MQTPDFQGFAAETASLSEWLGYLEALHPTEIDLGLDRLRKVADRLGATSLPCKVVTVAGTNGKGSTVALLESVLRAGGYQTGCYTSPHFLSYNERITLDGKPVTDTLICNAFAQIEKARGDISLTYFEFGTLAALLIFAEQNVDVAILEVGLGGRLDAVNLIDADISVVTTIALDHESWLGSDIEQIGREKAGIFRKGRPAIIGSEKMVPSVRETAKALGCSSIDQLGQQYRWQKADKGWNWQQLNAAGEVELQYLALPELSLPVDNAATVLQVIRHLGLSLPAQAIYQGLASAQLTGRMQRIGRFLLDVAHNPHAANYVVQRLPEVSGKRVALLGMLDDKDIESVLDVVAPYFDVWYLAQLDSPRATDVQRIESHLSAKGCVNIRSFGSVSSALSSALQETDDQDLIFVFGSFYTVADVLAEKKRLTT</sequence>
<comment type="pathway">
    <text evidence="4">Cofactor biosynthesis; tetrahydrofolylpolyglutamate biosynthesis.</text>
</comment>
<comment type="pathway">
    <text evidence="3">Cofactor biosynthesis; tetrahydrofolate biosynthesis; 7,8-dihydrofolate from 2-amino-4-hydroxy-6-hydroxymethyl-7,8-dihydropteridine diphosphate and 4-aminobenzoate: step 2/2.</text>
</comment>
<evidence type="ECO:0000259" key="25">
    <source>
        <dbReference type="Pfam" id="PF08245"/>
    </source>
</evidence>
<evidence type="ECO:0000256" key="15">
    <source>
        <dbReference type="ARBA" id="ARBA00022909"/>
    </source>
</evidence>
<dbReference type="InterPro" id="IPR001645">
    <property type="entry name" value="Folylpolyglutamate_synth"/>
</dbReference>
<evidence type="ECO:0000256" key="4">
    <source>
        <dbReference type="ARBA" id="ARBA00005150"/>
    </source>
</evidence>
<dbReference type="PROSITE" id="PS01011">
    <property type="entry name" value="FOLYLPOLYGLU_SYNT_1"/>
    <property type="match status" value="1"/>
</dbReference>
<evidence type="ECO:0000256" key="6">
    <source>
        <dbReference type="ARBA" id="ARBA00011245"/>
    </source>
</evidence>
<evidence type="ECO:0000256" key="14">
    <source>
        <dbReference type="ARBA" id="ARBA00022842"/>
    </source>
</evidence>
<dbReference type="NCBIfam" id="NF008101">
    <property type="entry name" value="PRK10846.1"/>
    <property type="match status" value="1"/>
</dbReference>
<proteinExistence type="inferred from homology"/>
<dbReference type="EC" id="6.3.2.12" evidence="7"/>
<protein>
    <recommendedName>
        <fullName evidence="9">Dihydrofolate synthase/folylpolyglutamate synthase</fullName>
        <ecNumber evidence="7">6.3.2.12</ecNumber>
        <ecNumber evidence="8">6.3.2.17</ecNumber>
    </recommendedName>
    <alternativeName>
        <fullName evidence="18">Folylpoly-gamma-glutamate synthetase-dihydrofolate synthetase</fullName>
    </alternativeName>
    <alternativeName>
        <fullName evidence="16">Folylpolyglutamate synthetase</fullName>
    </alternativeName>
    <alternativeName>
        <fullName evidence="17">Tetrahydrofolylpolyglutamate synthase</fullName>
    </alternativeName>
</protein>
<evidence type="ECO:0000256" key="19">
    <source>
        <dbReference type="ARBA" id="ARBA00047493"/>
    </source>
</evidence>
<evidence type="ECO:0000256" key="21">
    <source>
        <dbReference type="ARBA" id="ARBA00049035"/>
    </source>
</evidence>
<dbReference type="STRING" id="966.BTA35_0201905"/>
<dbReference type="SUPFAM" id="SSF53623">
    <property type="entry name" value="MurD-like peptide ligases, catalytic domain"/>
    <property type="match status" value="1"/>
</dbReference>
<dbReference type="EC" id="6.3.2.17" evidence="8"/>
<dbReference type="GO" id="GO:0008841">
    <property type="term" value="F:dihydrofolate synthase activity"/>
    <property type="evidence" value="ECO:0007669"/>
    <property type="project" value="UniProtKB-EC"/>
</dbReference>
<dbReference type="Pfam" id="PF02875">
    <property type="entry name" value="Mur_ligase_C"/>
    <property type="match status" value="1"/>
</dbReference>
<evidence type="ECO:0000256" key="5">
    <source>
        <dbReference type="ARBA" id="ARBA00008276"/>
    </source>
</evidence>
<dbReference type="EMBL" id="MTSD02000001">
    <property type="protein sequence ID" value="OOV88916.1"/>
    <property type="molecule type" value="Genomic_DNA"/>
</dbReference>
<dbReference type="PANTHER" id="PTHR11136">
    <property type="entry name" value="FOLYLPOLYGLUTAMATE SYNTHASE-RELATED"/>
    <property type="match status" value="1"/>
</dbReference>
<dbReference type="GO" id="GO:0005524">
    <property type="term" value="F:ATP binding"/>
    <property type="evidence" value="ECO:0007669"/>
    <property type="project" value="UniProtKB-KW"/>
</dbReference>
<dbReference type="InterPro" id="IPR036565">
    <property type="entry name" value="Mur-like_cat_sf"/>
</dbReference>
<dbReference type="PANTHER" id="PTHR11136:SF0">
    <property type="entry name" value="DIHYDROFOLATE SYNTHETASE-RELATED"/>
    <property type="match status" value="1"/>
</dbReference>
<evidence type="ECO:0000256" key="3">
    <source>
        <dbReference type="ARBA" id="ARBA00004799"/>
    </source>
</evidence>
<reference evidence="26" key="1">
    <citation type="submission" date="2017-02" db="EMBL/GenBank/DDBJ databases">
        <title>Draft Genome Sequence of the Salt Water Bacterium Oceanospirillum linum ATCC 11336.</title>
        <authorList>
            <person name="Trachtenberg A.M."/>
            <person name="Carney J.G."/>
            <person name="Linnane J.D."/>
            <person name="Rheaume B.A."/>
            <person name="Pitts N.L."/>
            <person name="Mykles D.L."/>
            <person name="Maclea K.S."/>
        </authorList>
    </citation>
    <scope>NUCLEOTIDE SEQUENCE [LARGE SCALE GENOMIC DNA]</scope>
    <source>
        <strain evidence="26">ATCC 11336</strain>
    </source>
</reference>
<evidence type="ECO:0000256" key="16">
    <source>
        <dbReference type="ARBA" id="ARBA00030048"/>
    </source>
</evidence>
<feature type="domain" description="Mur ligase central" evidence="25">
    <location>
        <begin position="57"/>
        <end position="204"/>
    </location>
</feature>
<dbReference type="GO" id="GO:0046654">
    <property type="term" value="P:tetrahydrofolate biosynthetic process"/>
    <property type="evidence" value="ECO:0007669"/>
    <property type="project" value="UniProtKB-UniPathway"/>
</dbReference>
<keyword evidence="13 23" id="KW-0067">ATP-binding</keyword>
<evidence type="ECO:0000313" key="27">
    <source>
        <dbReference type="Proteomes" id="UP000190064"/>
    </source>
</evidence>
<dbReference type="InterPro" id="IPR004101">
    <property type="entry name" value="Mur_ligase_C"/>
</dbReference>
<dbReference type="Pfam" id="PF08245">
    <property type="entry name" value="Mur_ligase_M"/>
    <property type="match status" value="1"/>
</dbReference>
<dbReference type="PIRSF" id="PIRSF001563">
    <property type="entry name" value="Folylpolyglu_synth"/>
    <property type="match status" value="1"/>
</dbReference>